<sequence>MATTFTYAEELTLSDIRSLVLRRLRVTDTSRYSVDRSTADYDWFDDAINEGLKRFVRATKCIRSYAIYIPISGYQVYRCPESFIDLKSAYYYDSSIADGYRPLLIKTVGWLNKNVSDWRTNTGDPKYIYVDRMFARRWFFGLVPIPEKNGTAVDWDTDYGVELTDICSLTTYNEEFVELPQSGLFYCPNSQDSPGKPFDSINQDILIEHYRLPRKIDTTTQYPELPREYHSCLADYAAWELLRHNPEDSAEFNRAGIYIMEFQNAIKEFNEKRKEDQLAGQDMGSLPPAQSWITNLSWYKKIK</sequence>
<gene>
    <name evidence="1" type="ORF">MM415B02218_0003</name>
</gene>
<reference evidence="1" key="1">
    <citation type="submission" date="2020-03" db="EMBL/GenBank/DDBJ databases">
        <title>The deep terrestrial virosphere.</title>
        <authorList>
            <person name="Holmfeldt K."/>
            <person name="Nilsson E."/>
            <person name="Simone D."/>
            <person name="Lopez-Fernandez M."/>
            <person name="Wu X."/>
            <person name="de Brujin I."/>
            <person name="Lundin D."/>
            <person name="Andersson A."/>
            <person name="Bertilsson S."/>
            <person name="Dopson M."/>
        </authorList>
    </citation>
    <scope>NUCLEOTIDE SEQUENCE</scope>
    <source>
        <strain evidence="1">MM415B02218</strain>
    </source>
</reference>
<organism evidence="1">
    <name type="scientific">viral metagenome</name>
    <dbReference type="NCBI Taxonomy" id="1070528"/>
    <lineage>
        <taxon>unclassified sequences</taxon>
        <taxon>metagenomes</taxon>
        <taxon>organismal metagenomes</taxon>
    </lineage>
</organism>
<protein>
    <submittedName>
        <fullName evidence="1">Uncharacterized protein</fullName>
    </submittedName>
</protein>
<dbReference type="InterPro" id="IPR056209">
    <property type="entry name" value="SU10_adaptor"/>
</dbReference>
<evidence type="ECO:0000313" key="1">
    <source>
        <dbReference type="EMBL" id="QJA85461.1"/>
    </source>
</evidence>
<accession>A0A6M3KV74</accession>
<name>A0A6M3KV74_9ZZZZ</name>
<dbReference type="EMBL" id="MT142576">
    <property type="protein sequence ID" value="QJA85461.1"/>
    <property type="molecule type" value="Genomic_DNA"/>
</dbReference>
<proteinExistence type="predicted"/>
<dbReference type="Pfam" id="PF24175">
    <property type="entry name" value="SU10_adaptor"/>
    <property type="match status" value="1"/>
</dbReference>
<dbReference type="AlphaFoldDB" id="A0A6M3KV74"/>